<dbReference type="InterPro" id="IPR001702">
    <property type="entry name" value="Porin_Gram-ve"/>
</dbReference>
<organism evidence="13 14">
    <name type="scientific">Crenobacter caeni</name>
    <dbReference type="NCBI Taxonomy" id="2705474"/>
    <lineage>
        <taxon>Bacteria</taxon>
        <taxon>Pseudomonadati</taxon>
        <taxon>Pseudomonadota</taxon>
        <taxon>Betaproteobacteria</taxon>
        <taxon>Neisseriales</taxon>
        <taxon>Neisseriaceae</taxon>
        <taxon>Crenobacter</taxon>
    </lineage>
</organism>
<evidence type="ECO:0000313" key="13">
    <source>
        <dbReference type="EMBL" id="NDV12159.1"/>
    </source>
</evidence>
<dbReference type="Pfam" id="PF13609">
    <property type="entry name" value="Porin_4"/>
    <property type="match status" value="1"/>
</dbReference>
<dbReference type="AlphaFoldDB" id="A0A6B2KQA5"/>
<dbReference type="PRINTS" id="PR00182">
    <property type="entry name" value="ECOLNEIPORIN"/>
</dbReference>
<evidence type="ECO:0000256" key="10">
    <source>
        <dbReference type="ARBA" id="ARBA00023237"/>
    </source>
</evidence>
<evidence type="ECO:0000256" key="6">
    <source>
        <dbReference type="ARBA" id="ARBA00022729"/>
    </source>
</evidence>
<comment type="subcellular location">
    <subcellularLocation>
        <location evidence="1">Cell outer membrane</location>
        <topology evidence="1">Multi-pass membrane protein</topology>
    </subcellularLocation>
</comment>
<dbReference type="GO" id="GO:0034220">
    <property type="term" value="P:monoatomic ion transmembrane transport"/>
    <property type="evidence" value="ECO:0007669"/>
    <property type="project" value="InterPro"/>
</dbReference>
<dbReference type="GO" id="GO:0046930">
    <property type="term" value="C:pore complex"/>
    <property type="evidence" value="ECO:0007669"/>
    <property type="project" value="UniProtKB-KW"/>
</dbReference>
<evidence type="ECO:0000256" key="7">
    <source>
        <dbReference type="ARBA" id="ARBA00023065"/>
    </source>
</evidence>
<dbReference type="PANTHER" id="PTHR34501">
    <property type="entry name" value="PROTEIN YDDL-RELATED"/>
    <property type="match status" value="1"/>
</dbReference>
<proteinExistence type="predicted"/>
<keyword evidence="3" id="KW-0813">Transport</keyword>
<evidence type="ECO:0000256" key="8">
    <source>
        <dbReference type="ARBA" id="ARBA00023114"/>
    </source>
</evidence>
<keyword evidence="14" id="KW-1185">Reference proteome</keyword>
<dbReference type="PANTHER" id="PTHR34501:SF9">
    <property type="entry name" value="MAJOR OUTER MEMBRANE PROTEIN P.IA"/>
    <property type="match status" value="1"/>
</dbReference>
<feature type="domain" description="Porin" evidence="12">
    <location>
        <begin position="8"/>
        <end position="340"/>
    </location>
</feature>
<dbReference type="PRINTS" id="PR00184">
    <property type="entry name" value="NEISSPPORIN"/>
</dbReference>
<dbReference type="Proteomes" id="UP000482578">
    <property type="component" value="Unassembled WGS sequence"/>
</dbReference>
<keyword evidence="8" id="KW-0626">Porin</keyword>
<feature type="signal peptide" evidence="11">
    <location>
        <begin position="1"/>
        <end position="19"/>
    </location>
</feature>
<keyword evidence="9" id="KW-0472">Membrane</keyword>
<dbReference type="EMBL" id="JAAGAA010000003">
    <property type="protein sequence ID" value="NDV12159.1"/>
    <property type="molecule type" value="Genomic_DNA"/>
</dbReference>
<evidence type="ECO:0000256" key="1">
    <source>
        <dbReference type="ARBA" id="ARBA00004571"/>
    </source>
</evidence>
<dbReference type="Gene3D" id="2.40.160.10">
    <property type="entry name" value="Porin"/>
    <property type="match status" value="1"/>
</dbReference>
<sequence>MKKTLIAALIAGIPAVAAADVTIYGAIKGGVESIDTAGQRATNIEDVGSRIGFKGAEDLGNGLKAIWQVETGVAIDNSANSGNWASRQSFVGVTSEFGTLRLGNLSNFGDSDMGTVDPYEYNSDALGLGIYTRGNTRVKNAVRYDSPEYAGFKAAFLYGTEEDKREKTDFVVDPDTGIAKEGQNKDRETYNLGLGYNYGPMFAKYAYTYRTKLNSSVEGKFEDGKQHQLEVGYEANNLFVAAGYRLNKGDFDQTFAASFVDAADLTAKTGEFESSEYALTATYTIGNFMPKVSFVQGTDVKVGGSKLSDSGYQQFVVGTDYALSKRTVLSAQYGHIKLDDNLAKAFGDDKIDAFGAYVVHKF</sequence>
<dbReference type="CDD" id="cd00342">
    <property type="entry name" value="gram_neg_porins"/>
    <property type="match status" value="1"/>
</dbReference>
<reference evidence="13 14" key="1">
    <citation type="submission" date="2020-02" db="EMBL/GenBank/DDBJ databases">
        <authorList>
            <person name="Yang Z."/>
        </authorList>
    </citation>
    <scope>NUCLEOTIDE SEQUENCE [LARGE SCALE GENOMIC DNA]</scope>
    <source>
        <strain evidence="13 14">HX-7-9</strain>
    </source>
</reference>
<dbReference type="SUPFAM" id="SSF56935">
    <property type="entry name" value="Porins"/>
    <property type="match status" value="1"/>
</dbReference>
<dbReference type="GO" id="GO:0015288">
    <property type="term" value="F:porin activity"/>
    <property type="evidence" value="ECO:0007669"/>
    <property type="project" value="UniProtKB-KW"/>
</dbReference>
<accession>A0A6B2KQA5</accession>
<keyword evidence="10" id="KW-0998">Cell outer membrane</keyword>
<gene>
    <name evidence="13" type="ORF">GZH52_05035</name>
</gene>
<comment type="caution">
    <text evidence="13">The sequence shown here is derived from an EMBL/GenBank/DDBJ whole genome shotgun (WGS) entry which is preliminary data.</text>
</comment>
<name>A0A6B2KQA5_9NEIS</name>
<evidence type="ECO:0000256" key="9">
    <source>
        <dbReference type="ARBA" id="ARBA00023136"/>
    </source>
</evidence>
<evidence type="ECO:0000256" key="5">
    <source>
        <dbReference type="ARBA" id="ARBA00022692"/>
    </source>
</evidence>
<evidence type="ECO:0000256" key="4">
    <source>
        <dbReference type="ARBA" id="ARBA00022452"/>
    </source>
</evidence>
<keyword evidence="6 11" id="KW-0732">Signal</keyword>
<dbReference type="InterPro" id="IPR002299">
    <property type="entry name" value="Porin_Neis"/>
</dbReference>
<keyword evidence="7" id="KW-0406">Ion transport</keyword>
<dbReference type="InterPro" id="IPR023614">
    <property type="entry name" value="Porin_dom_sf"/>
</dbReference>
<evidence type="ECO:0000256" key="11">
    <source>
        <dbReference type="SAM" id="SignalP"/>
    </source>
</evidence>
<keyword evidence="5" id="KW-0812">Transmembrane</keyword>
<dbReference type="InterPro" id="IPR050298">
    <property type="entry name" value="Gram-neg_bact_OMP"/>
</dbReference>
<dbReference type="GO" id="GO:0009279">
    <property type="term" value="C:cell outer membrane"/>
    <property type="evidence" value="ECO:0007669"/>
    <property type="project" value="UniProtKB-SubCell"/>
</dbReference>
<evidence type="ECO:0000256" key="3">
    <source>
        <dbReference type="ARBA" id="ARBA00022448"/>
    </source>
</evidence>
<evidence type="ECO:0000313" key="14">
    <source>
        <dbReference type="Proteomes" id="UP000482578"/>
    </source>
</evidence>
<keyword evidence="4" id="KW-1134">Transmembrane beta strand</keyword>
<protein>
    <submittedName>
        <fullName evidence="13">Porin</fullName>
    </submittedName>
</protein>
<dbReference type="RefSeq" id="WP_163315391.1">
    <property type="nucleotide sequence ID" value="NZ_JAAGAA010000003.1"/>
</dbReference>
<feature type="chain" id="PRO_5025613378" evidence="11">
    <location>
        <begin position="20"/>
        <end position="362"/>
    </location>
</feature>
<evidence type="ECO:0000259" key="12">
    <source>
        <dbReference type="Pfam" id="PF13609"/>
    </source>
</evidence>
<dbReference type="InterPro" id="IPR033900">
    <property type="entry name" value="Gram_neg_porin_domain"/>
</dbReference>
<comment type="subunit">
    <text evidence="2">Homotrimer.</text>
</comment>
<evidence type="ECO:0000256" key="2">
    <source>
        <dbReference type="ARBA" id="ARBA00011233"/>
    </source>
</evidence>